<gene>
    <name evidence="1" type="ORF">POL68_25830</name>
</gene>
<reference evidence="1 2" key="1">
    <citation type="submission" date="2022-11" db="EMBL/GenBank/DDBJ databases">
        <title>Minimal conservation of predation-associated metabolite biosynthetic gene clusters underscores biosynthetic potential of Myxococcota including descriptions for ten novel species: Archangium lansinium sp. nov., Myxococcus landrumus sp. nov., Nannocystis bai.</title>
        <authorList>
            <person name="Ahearne A."/>
            <person name="Stevens C."/>
            <person name="Dowd S."/>
        </authorList>
    </citation>
    <scope>NUCLEOTIDE SEQUENCE [LARGE SCALE GENOMIC DNA]</scope>
    <source>
        <strain evidence="1 2">NCWAL01</strain>
    </source>
</reference>
<keyword evidence="2" id="KW-1185">Reference proteome</keyword>
<accession>A0ABT5DE05</accession>
<proteinExistence type="predicted"/>
<sequence>MKKRTVRTPAKPPTRNLTFLLIKKEFKTFEEALKEPLPRRQKQLPADYGFEGTLYTSESPAKKPRWVSFVEEGFPEGIPIDPSSTPGAVLLLKADSRLFALTFGQGRHLLKADACEVDFGLKVTLNMVDAAKLRSLDMRTFEESTLHTRRQVSRNSSLDAFNVDVIRDLLGAVTGEPPDAGFAKRLTGRDALTLTGAVLFSELANTCKVLLKAYKENKYKENFAWVDNIRLVKDGFLREELNQQLMQAINKGELHKIHLAPPEVIDWTQAGFRYPSERVGVDEPHSDLDITECLEALAKRAGGSASALELTLDDFKKGKIRVVYEDSSYEHEQWPLYNCLVAELSGKESLHILSAGQWFKIEKTFAAQTLKDAKGFVKELTGFPAARPGETEGDYNARVAQGSKSLALLDKHLLKSKGARTPIEPCDLFSLSGQFIHIKRKVRSSALSHLFSQGSVAAETFLRDDSFRKKLKAAMTQQNPSLAALLDDPIPSNYEIVFAVITGSKREWPEALPFFSQLNFVRHAQRLSGYGFKVSLCRIEEKA</sequence>
<dbReference type="Pfam" id="PF19614">
    <property type="entry name" value="DUF6119"/>
    <property type="match status" value="1"/>
</dbReference>
<evidence type="ECO:0000313" key="1">
    <source>
        <dbReference type="EMBL" id="MDC0711914.1"/>
    </source>
</evidence>
<name>A0ABT5DE05_9BACT</name>
<organism evidence="1 2">
    <name type="scientific">Stigmatella ashevillensis</name>
    <dbReference type="NCBI Taxonomy" id="2995309"/>
    <lineage>
        <taxon>Bacteria</taxon>
        <taxon>Pseudomonadati</taxon>
        <taxon>Myxococcota</taxon>
        <taxon>Myxococcia</taxon>
        <taxon>Myxococcales</taxon>
        <taxon>Cystobacterineae</taxon>
        <taxon>Archangiaceae</taxon>
        <taxon>Stigmatella</taxon>
    </lineage>
</organism>
<protein>
    <submittedName>
        <fullName evidence="1">TIGR04141 family sporadically distributed protein</fullName>
    </submittedName>
</protein>
<dbReference type="NCBIfam" id="TIGR04141">
    <property type="entry name" value="TIGR04141 family sporadically distributed protein"/>
    <property type="match status" value="1"/>
</dbReference>
<dbReference type="Proteomes" id="UP001221838">
    <property type="component" value="Unassembled WGS sequence"/>
</dbReference>
<comment type="caution">
    <text evidence="1">The sequence shown here is derived from an EMBL/GenBank/DDBJ whole genome shotgun (WGS) entry which is preliminary data.</text>
</comment>
<dbReference type="EMBL" id="JAQNDM010000002">
    <property type="protein sequence ID" value="MDC0711914.1"/>
    <property type="molecule type" value="Genomic_DNA"/>
</dbReference>
<evidence type="ECO:0000313" key="2">
    <source>
        <dbReference type="Proteomes" id="UP001221838"/>
    </source>
</evidence>
<dbReference type="RefSeq" id="WP_272141926.1">
    <property type="nucleotide sequence ID" value="NZ_JAQNDM010000002.1"/>
</dbReference>
<dbReference type="InterPro" id="IPR026487">
    <property type="entry name" value="CHP04141"/>
</dbReference>